<evidence type="ECO:0000313" key="3">
    <source>
        <dbReference type="Proteomes" id="UP001152533"/>
    </source>
</evidence>
<accession>A0A9W4S5R1</accession>
<feature type="compositionally biased region" description="Gly residues" evidence="1">
    <location>
        <begin position="34"/>
        <end position="47"/>
    </location>
</feature>
<comment type="caution">
    <text evidence="2">The sequence shown here is derived from an EMBL/GenBank/DDBJ whole genome shotgun (WGS) entry which is preliminary data.</text>
</comment>
<feature type="region of interest" description="Disordered" evidence="1">
    <location>
        <begin position="22"/>
        <end position="47"/>
    </location>
</feature>
<proteinExistence type="predicted"/>
<dbReference type="AlphaFoldDB" id="A0A9W4S5R1"/>
<reference evidence="2" key="1">
    <citation type="submission" date="2022-08" db="EMBL/GenBank/DDBJ databases">
        <authorList>
            <person name="Giroux E."/>
            <person name="Giroux E."/>
        </authorList>
    </citation>
    <scope>NUCLEOTIDE SEQUENCE</scope>
    <source>
        <strain evidence="2">H1091258</strain>
    </source>
</reference>
<evidence type="ECO:0000313" key="2">
    <source>
        <dbReference type="EMBL" id="CAI0653194.1"/>
    </source>
</evidence>
<keyword evidence="3" id="KW-1185">Reference proteome</keyword>
<evidence type="ECO:0000256" key="1">
    <source>
        <dbReference type="SAM" id="MobiDB-lite"/>
    </source>
</evidence>
<name>A0A9W4S5R1_9PEZI</name>
<dbReference type="EMBL" id="CAMGZC010001578">
    <property type="protein sequence ID" value="CAI0653194.1"/>
    <property type="molecule type" value="Genomic_DNA"/>
</dbReference>
<sequence>MRAEFADLEGLPADAAPVRAFDQTRSKWSRSPPGFGGWAGGGNGSSA</sequence>
<protein>
    <submittedName>
        <fullName evidence="2">Uncharacterized protein</fullName>
    </submittedName>
</protein>
<organism evidence="2 3">
    <name type="scientific">Colletotrichum noveboracense</name>
    <dbReference type="NCBI Taxonomy" id="2664923"/>
    <lineage>
        <taxon>Eukaryota</taxon>
        <taxon>Fungi</taxon>
        <taxon>Dikarya</taxon>
        <taxon>Ascomycota</taxon>
        <taxon>Pezizomycotina</taxon>
        <taxon>Sordariomycetes</taxon>
        <taxon>Hypocreomycetidae</taxon>
        <taxon>Glomerellales</taxon>
        <taxon>Glomerellaceae</taxon>
        <taxon>Colletotrichum</taxon>
        <taxon>Colletotrichum gloeosporioides species complex</taxon>
    </lineage>
</organism>
<gene>
    <name evidence="2" type="ORF">CGXH109_LOCUS125039</name>
</gene>
<dbReference type="Proteomes" id="UP001152533">
    <property type="component" value="Unassembled WGS sequence"/>
</dbReference>
<feature type="non-terminal residue" evidence="2">
    <location>
        <position position="47"/>
    </location>
</feature>